<keyword evidence="2" id="KW-1185">Reference proteome</keyword>
<evidence type="ECO:0000313" key="1">
    <source>
        <dbReference type="EMBL" id="NNH88203.1"/>
    </source>
</evidence>
<dbReference type="EMBL" id="JABERG010000016">
    <property type="protein sequence ID" value="NNH88203.1"/>
    <property type="molecule type" value="Genomic_DNA"/>
</dbReference>
<organism evidence="1 2">
    <name type="scientific">Acinetobacter terrae</name>
    <dbReference type="NCBI Taxonomy" id="2731247"/>
    <lineage>
        <taxon>Bacteria</taxon>
        <taxon>Pseudomonadati</taxon>
        <taxon>Pseudomonadota</taxon>
        <taxon>Gammaproteobacteria</taxon>
        <taxon>Moraxellales</taxon>
        <taxon>Moraxellaceae</taxon>
        <taxon>Acinetobacter</taxon>
        <taxon>Acinetobacter Taxon 24</taxon>
    </lineage>
</organism>
<comment type="caution">
    <text evidence="1">The sequence shown here is derived from an EMBL/GenBank/DDBJ whole genome shotgun (WGS) entry which is preliminary data.</text>
</comment>
<name>A0ABX1V7H9_9GAMM</name>
<protein>
    <recommendedName>
        <fullName evidence="3">Peptidase S24/S26A/S26B/S26C domain-containing protein</fullName>
    </recommendedName>
</protein>
<proteinExistence type="predicted"/>
<reference evidence="1 2" key="1">
    <citation type="submission" date="2020-04" db="EMBL/GenBank/DDBJ databases">
        <title>Acinetobacter Taxon 24.</title>
        <authorList>
            <person name="Nemec A."/>
            <person name="Radolfova-Krizova L."/>
            <person name="Higgins P.G."/>
            <person name="Spanelova P."/>
        </authorList>
    </citation>
    <scope>NUCLEOTIDE SEQUENCE [LARGE SCALE GENOMIC DNA]</scope>
    <source>
        <strain evidence="1 2">ANC 4279</strain>
    </source>
</reference>
<dbReference type="RefSeq" id="WP_171544706.1">
    <property type="nucleotide sequence ID" value="NZ_JABERG010000016.1"/>
</dbReference>
<dbReference type="Proteomes" id="UP000546536">
    <property type="component" value="Unassembled WGS sequence"/>
</dbReference>
<evidence type="ECO:0000313" key="2">
    <source>
        <dbReference type="Proteomes" id="UP000546536"/>
    </source>
</evidence>
<evidence type="ECO:0008006" key="3">
    <source>
        <dbReference type="Google" id="ProtNLM"/>
    </source>
</evidence>
<gene>
    <name evidence="1" type="ORF">HLH13_10915</name>
</gene>
<accession>A0ABX1V7H9</accession>
<sequence>MQMTVYETRKNNLLKMLEFYESRRAFCEKLGVEYNHLNQYLGKKSKKNIGDKFSEKVTEAHNLPLGWMDQPQDILTIKNIVESNRATNIVVADVKSKNKSTNHPSIDQNDVRRIVPLKNILKMSKGEDLAVNENIEEIKNIDLPAGINNPIAYLIRGTGFSKPYRNGYVVVCEFSGTPIPGEEILIFCKDGSIYAGEFQREEDILISIDSVDGSNDRILKEKIARISPIKMFISPSQIK</sequence>